<protein>
    <recommendedName>
        <fullName evidence="3">Bet v I/Major latex protein domain-containing protein</fullName>
    </recommendedName>
</protein>
<sequence length="133" mass="14781">MKGHLSHDYLIEVPAAVVWDVYRGIVLPKFAAQLLRDVFGSVKVVHGDGGVGTIVKLTYPSGGPSPGYMKEMYTKIDNMIEKDARSSIIRSSVDYEIDDKLQELASQATMKPFEVLNEGIGKYLKQKWDSSNT</sequence>
<proteinExistence type="predicted"/>
<dbReference type="Gene3D" id="3.30.530.20">
    <property type="match status" value="1"/>
</dbReference>
<dbReference type="EMBL" id="JBBPBN010000004">
    <property type="protein sequence ID" value="KAK9041464.1"/>
    <property type="molecule type" value="Genomic_DNA"/>
</dbReference>
<dbReference type="InterPro" id="IPR023393">
    <property type="entry name" value="START-like_dom_sf"/>
</dbReference>
<reference evidence="1 2" key="1">
    <citation type="journal article" date="2024" name="G3 (Bethesda)">
        <title>Genome assembly of Hibiscus sabdariffa L. provides insights into metabolisms of medicinal natural products.</title>
        <authorList>
            <person name="Kim T."/>
        </authorList>
    </citation>
    <scope>NUCLEOTIDE SEQUENCE [LARGE SCALE GENOMIC DNA]</scope>
    <source>
        <strain evidence="1">TK-2024</strain>
        <tissue evidence="1">Old leaves</tissue>
    </source>
</reference>
<comment type="caution">
    <text evidence="1">The sequence shown here is derived from an EMBL/GenBank/DDBJ whole genome shotgun (WGS) entry which is preliminary data.</text>
</comment>
<name>A0ABR2TW36_9ROSI</name>
<dbReference type="SUPFAM" id="SSF55961">
    <property type="entry name" value="Bet v1-like"/>
    <property type="match status" value="1"/>
</dbReference>
<organism evidence="1 2">
    <name type="scientific">Hibiscus sabdariffa</name>
    <name type="common">roselle</name>
    <dbReference type="NCBI Taxonomy" id="183260"/>
    <lineage>
        <taxon>Eukaryota</taxon>
        <taxon>Viridiplantae</taxon>
        <taxon>Streptophyta</taxon>
        <taxon>Embryophyta</taxon>
        <taxon>Tracheophyta</taxon>
        <taxon>Spermatophyta</taxon>
        <taxon>Magnoliopsida</taxon>
        <taxon>eudicotyledons</taxon>
        <taxon>Gunneridae</taxon>
        <taxon>Pentapetalae</taxon>
        <taxon>rosids</taxon>
        <taxon>malvids</taxon>
        <taxon>Malvales</taxon>
        <taxon>Malvaceae</taxon>
        <taxon>Malvoideae</taxon>
        <taxon>Hibiscus</taxon>
    </lineage>
</organism>
<evidence type="ECO:0008006" key="3">
    <source>
        <dbReference type="Google" id="ProtNLM"/>
    </source>
</evidence>
<accession>A0ABR2TW36</accession>
<evidence type="ECO:0000313" key="2">
    <source>
        <dbReference type="Proteomes" id="UP001396334"/>
    </source>
</evidence>
<evidence type="ECO:0000313" key="1">
    <source>
        <dbReference type="EMBL" id="KAK9041464.1"/>
    </source>
</evidence>
<keyword evidence="2" id="KW-1185">Reference proteome</keyword>
<dbReference type="Proteomes" id="UP001396334">
    <property type="component" value="Unassembled WGS sequence"/>
</dbReference>
<gene>
    <name evidence="1" type="ORF">V6N11_016564</name>
</gene>